<keyword evidence="5 18" id="KW-0121">Carboxypeptidase</keyword>
<evidence type="ECO:0000256" key="8">
    <source>
        <dbReference type="ARBA" id="ARBA00022801"/>
    </source>
</evidence>
<evidence type="ECO:0000313" key="19">
    <source>
        <dbReference type="Proteomes" id="UP000036923"/>
    </source>
</evidence>
<dbReference type="Proteomes" id="UP000036923">
    <property type="component" value="Unassembled WGS sequence"/>
</dbReference>
<protein>
    <recommendedName>
        <fullName evidence="4">serine-type D-Ala-D-Ala carboxypeptidase</fullName>
        <ecNumber evidence="4">3.4.16.4</ecNumber>
    </recommendedName>
</protein>
<dbReference type="SUPFAM" id="SSF69189">
    <property type="entry name" value="Penicillin-binding protein associated domain"/>
    <property type="match status" value="1"/>
</dbReference>
<name>A0A0L6JH43_9FIRM</name>
<evidence type="ECO:0000256" key="1">
    <source>
        <dbReference type="ARBA" id="ARBA00003217"/>
    </source>
</evidence>
<comment type="pathway">
    <text evidence="2">Cell wall biogenesis; peptidoglycan biosynthesis.</text>
</comment>
<dbReference type="RefSeq" id="WP_242853226.1">
    <property type="nucleotide sequence ID" value="NZ_KN050763.1"/>
</dbReference>
<keyword evidence="7 16" id="KW-0732">Signal</keyword>
<dbReference type="PRINTS" id="PR00725">
    <property type="entry name" value="DADACBPTASE1"/>
</dbReference>
<comment type="catalytic activity">
    <reaction evidence="12">
        <text>Preferential cleavage: (Ac)2-L-Lys-D-Ala-|-D-Ala. Also transpeptidation of peptidyl-alanyl moieties that are N-acyl substituents of D-alanine.</text>
        <dbReference type="EC" id="3.4.16.4"/>
    </reaction>
</comment>
<dbReference type="EC" id="3.4.16.4" evidence="4"/>
<dbReference type="GO" id="GO:0009252">
    <property type="term" value="P:peptidoglycan biosynthetic process"/>
    <property type="evidence" value="ECO:0007669"/>
    <property type="project" value="UniProtKB-UniPathway"/>
</dbReference>
<evidence type="ECO:0000256" key="6">
    <source>
        <dbReference type="ARBA" id="ARBA00022670"/>
    </source>
</evidence>
<feature type="active site" evidence="13">
    <location>
        <position position="141"/>
    </location>
</feature>
<comment type="similarity">
    <text evidence="3 15">Belongs to the peptidase S11 family.</text>
</comment>
<dbReference type="SUPFAM" id="SSF56601">
    <property type="entry name" value="beta-lactamase/transpeptidase-like"/>
    <property type="match status" value="1"/>
</dbReference>
<dbReference type="eggNOG" id="COG1686">
    <property type="taxonomic scope" value="Bacteria"/>
</dbReference>
<feature type="domain" description="Peptidase S11 D-Ala-D-Ala carboxypeptidase A C-terminal" evidence="17">
    <location>
        <begin position="295"/>
        <end position="385"/>
    </location>
</feature>
<keyword evidence="6" id="KW-0645">Protease</keyword>
<dbReference type="STRING" id="398512.Bccel_0300"/>
<evidence type="ECO:0000256" key="7">
    <source>
        <dbReference type="ARBA" id="ARBA00022729"/>
    </source>
</evidence>
<feature type="active site" description="Proton acceptor" evidence="13">
    <location>
        <position position="84"/>
    </location>
</feature>
<dbReference type="InterPro" id="IPR012907">
    <property type="entry name" value="Peptidase_S11_C"/>
</dbReference>
<evidence type="ECO:0000256" key="3">
    <source>
        <dbReference type="ARBA" id="ARBA00007164"/>
    </source>
</evidence>
<dbReference type="InterPro" id="IPR012338">
    <property type="entry name" value="Beta-lactam/transpept-like"/>
</dbReference>
<dbReference type="UniPathway" id="UPA00219"/>
<dbReference type="Pfam" id="PF00768">
    <property type="entry name" value="Peptidase_S11"/>
    <property type="match status" value="1"/>
</dbReference>
<sequence length="405" mass="44311" precursor="true">MIKRLSVIFILIVSLFANTAIMPVVAAPQKNTSQTSENTAAKKEEANKTLELKAKAAILIDAETGTVMFEKNSHEELPLASVTKVMSMLLIMEAIDSGKVTYEDMVPVSEHAYNMGGSQVYLKPGEEFTVLEMLKAVAIHSANDAVVALAEKISGSEEIFVSAMNEKAKQLGMNNTNFLDCNGLTDDGHYSSASDIGKMSAELIRKHPKVLEITKIWQDKFRNGQFSLDNTNRLIHTYNGATGLKTGFTTKAGYCLSASADRNDMQLIAVVLGEPDSNTRFAEAKKLLDYGYANYQMVKIKNKGEELGTVEVKKGVGTSVKGALKADVSLMIKKGKKDTIKQNVKMTESIEAPVKSGQKIGEITFEDNGQIIAKEDVVAVEEVKKASFVRLFFRMVVGWFGIGRK</sequence>
<evidence type="ECO:0000256" key="10">
    <source>
        <dbReference type="ARBA" id="ARBA00022984"/>
    </source>
</evidence>
<keyword evidence="19" id="KW-1185">Reference proteome</keyword>
<dbReference type="SMART" id="SM00936">
    <property type="entry name" value="PBP5_C"/>
    <property type="match status" value="1"/>
</dbReference>
<comment type="caution">
    <text evidence="18">The sequence shown here is derived from an EMBL/GenBank/DDBJ whole genome shotgun (WGS) entry which is preliminary data.</text>
</comment>
<evidence type="ECO:0000256" key="12">
    <source>
        <dbReference type="ARBA" id="ARBA00034000"/>
    </source>
</evidence>
<keyword evidence="9" id="KW-0133">Cell shape</keyword>
<keyword evidence="8 18" id="KW-0378">Hydrolase</keyword>
<dbReference type="GO" id="GO:0071555">
    <property type="term" value="P:cell wall organization"/>
    <property type="evidence" value="ECO:0007669"/>
    <property type="project" value="UniProtKB-KW"/>
</dbReference>
<feature type="signal peptide" evidence="16">
    <location>
        <begin position="1"/>
        <end position="26"/>
    </location>
</feature>
<dbReference type="InterPro" id="IPR001967">
    <property type="entry name" value="Peptidase_S11_N"/>
</dbReference>
<accession>A0A0L6JH43</accession>
<evidence type="ECO:0000256" key="9">
    <source>
        <dbReference type="ARBA" id="ARBA00022960"/>
    </source>
</evidence>
<dbReference type="GO" id="GO:0006508">
    <property type="term" value="P:proteolysis"/>
    <property type="evidence" value="ECO:0007669"/>
    <property type="project" value="UniProtKB-KW"/>
</dbReference>
<evidence type="ECO:0000256" key="11">
    <source>
        <dbReference type="ARBA" id="ARBA00023316"/>
    </source>
</evidence>
<reference evidence="19" key="1">
    <citation type="submission" date="2015-07" db="EMBL/GenBank/DDBJ databases">
        <title>Near-Complete Genome Sequence of the Cellulolytic Bacterium Bacteroides (Pseudobacteroides) cellulosolvens ATCC 35603.</title>
        <authorList>
            <person name="Dassa B."/>
            <person name="Utturkar S.M."/>
            <person name="Klingeman D.M."/>
            <person name="Hurt R.A."/>
            <person name="Keller M."/>
            <person name="Xu J."/>
            <person name="Reddy Y.H.K."/>
            <person name="Borovok I."/>
            <person name="Grinberg I.R."/>
            <person name="Lamed R."/>
            <person name="Zhivin O."/>
            <person name="Bayer E.A."/>
            <person name="Brown S.D."/>
        </authorList>
    </citation>
    <scope>NUCLEOTIDE SEQUENCE [LARGE SCALE GENOMIC DNA]</scope>
    <source>
        <strain evidence="19">DSM 2933</strain>
    </source>
</reference>
<dbReference type="AlphaFoldDB" id="A0A0L6JH43"/>
<evidence type="ECO:0000259" key="17">
    <source>
        <dbReference type="SMART" id="SM00936"/>
    </source>
</evidence>
<dbReference type="Gene3D" id="3.40.710.10">
    <property type="entry name" value="DD-peptidase/beta-lactamase superfamily"/>
    <property type="match status" value="1"/>
</dbReference>
<feature type="binding site" evidence="14">
    <location>
        <position position="245"/>
    </location>
    <ligand>
        <name>substrate</name>
    </ligand>
</feature>
<evidence type="ECO:0000256" key="15">
    <source>
        <dbReference type="RuleBase" id="RU004016"/>
    </source>
</evidence>
<evidence type="ECO:0000256" key="16">
    <source>
        <dbReference type="SAM" id="SignalP"/>
    </source>
</evidence>
<feature type="active site" description="Acyl-ester intermediate" evidence="13">
    <location>
        <position position="81"/>
    </location>
</feature>
<evidence type="ECO:0000256" key="2">
    <source>
        <dbReference type="ARBA" id="ARBA00004752"/>
    </source>
</evidence>
<keyword evidence="10" id="KW-0573">Peptidoglycan synthesis</keyword>
<dbReference type="Pfam" id="PF07943">
    <property type="entry name" value="PBP5_C"/>
    <property type="match status" value="1"/>
</dbReference>
<dbReference type="PANTHER" id="PTHR21581:SF6">
    <property type="entry name" value="TRAFFICKING PROTEIN PARTICLE COMPLEX SUBUNIT 12"/>
    <property type="match status" value="1"/>
</dbReference>
<evidence type="ECO:0000256" key="5">
    <source>
        <dbReference type="ARBA" id="ARBA00022645"/>
    </source>
</evidence>
<evidence type="ECO:0000256" key="14">
    <source>
        <dbReference type="PIRSR" id="PIRSR618044-2"/>
    </source>
</evidence>
<dbReference type="InterPro" id="IPR018044">
    <property type="entry name" value="Peptidase_S11"/>
</dbReference>
<dbReference type="EMBL" id="LGTC01000001">
    <property type="protein sequence ID" value="KNY25043.1"/>
    <property type="molecule type" value="Genomic_DNA"/>
</dbReference>
<dbReference type="GO" id="GO:0009002">
    <property type="term" value="F:serine-type D-Ala-D-Ala carboxypeptidase activity"/>
    <property type="evidence" value="ECO:0007669"/>
    <property type="project" value="UniProtKB-EC"/>
</dbReference>
<dbReference type="Gene3D" id="2.60.410.10">
    <property type="entry name" value="D-Ala-D-Ala carboxypeptidase, C-terminal domain"/>
    <property type="match status" value="1"/>
</dbReference>
<evidence type="ECO:0000256" key="13">
    <source>
        <dbReference type="PIRSR" id="PIRSR618044-1"/>
    </source>
</evidence>
<keyword evidence="11" id="KW-0961">Cell wall biogenesis/degradation</keyword>
<gene>
    <name evidence="18" type="ORF">Bccel_0300</name>
</gene>
<feature type="chain" id="PRO_5005565870" description="serine-type D-Ala-D-Ala carboxypeptidase" evidence="16">
    <location>
        <begin position="27"/>
        <end position="405"/>
    </location>
</feature>
<comment type="function">
    <text evidence="1">Removes C-terminal D-alanyl residues from sugar-peptide cell wall precursors.</text>
</comment>
<dbReference type="InterPro" id="IPR037167">
    <property type="entry name" value="Peptidase_S11_C_sf"/>
</dbReference>
<dbReference type="PATRIC" id="fig|398512.5.peg.318"/>
<evidence type="ECO:0000313" key="18">
    <source>
        <dbReference type="EMBL" id="KNY25043.1"/>
    </source>
</evidence>
<dbReference type="PANTHER" id="PTHR21581">
    <property type="entry name" value="D-ALANYL-D-ALANINE CARBOXYPEPTIDASE"/>
    <property type="match status" value="1"/>
</dbReference>
<dbReference type="InterPro" id="IPR015956">
    <property type="entry name" value="Peniciliin-bd_prot_C_sf"/>
</dbReference>
<evidence type="ECO:0000256" key="4">
    <source>
        <dbReference type="ARBA" id="ARBA00012448"/>
    </source>
</evidence>
<proteinExistence type="inferred from homology"/>
<dbReference type="GO" id="GO:0008360">
    <property type="term" value="P:regulation of cell shape"/>
    <property type="evidence" value="ECO:0007669"/>
    <property type="project" value="UniProtKB-KW"/>
</dbReference>
<organism evidence="18 19">
    <name type="scientific">Pseudobacteroides cellulosolvens ATCC 35603 = DSM 2933</name>
    <dbReference type="NCBI Taxonomy" id="398512"/>
    <lineage>
        <taxon>Bacteria</taxon>
        <taxon>Bacillati</taxon>
        <taxon>Bacillota</taxon>
        <taxon>Clostridia</taxon>
        <taxon>Eubacteriales</taxon>
        <taxon>Oscillospiraceae</taxon>
        <taxon>Pseudobacteroides</taxon>
    </lineage>
</organism>